<gene>
    <name evidence="2" type="ORF">CRU78_11610</name>
</gene>
<evidence type="ECO:0000313" key="3">
    <source>
        <dbReference type="Proteomes" id="UP000342300"/>
    </source>
</evidence>
<dbReference type="Proteomes" id="UP000342300">
    <property type="component" value="Unassembled WGS sequence"/>
</dbReference>
<evidence type="ECO:0000313" key="2">
    <source>
        <dbReference type="EMBL" id="MQM31121.1"/>
    </source>
</evidence>
<sequence>MKTNLNHDQIAVIIERARKERSLAVGRHIATAMHRLLDWMEKGKQDTPQTTAPKQSGYHLSSEGSHPKAFDTSAFV</sequence>
<name>A0A6A7RUI7_9PROT</name>
<dbReference type="AlphaFoldDB" id="A0A6A7RUI7"/>
<accession>A0A6A7RUI7</accession>
<feature type="compositionally biased region" description="Polar residues" evidence="1">
    <location>
        <begin position="46"/>
        <end position="64"/>
    </location>
</feature>
<organism evidence="2 3">
    <name type="scientific">Candidatus Accumulibacter phosphatis</name>
    <dbReference type="NCBI Taxonomy" id="327160"/>
    <lineage>
        <taxon>Bacteria</taxon>
        <taxon>Pseudomonadati</taxon>
        <taxon>Pseudomonadota</taxon>
        <taxon>Betaproteobacteria</taxon>
        <taxon>Candidatus Accumulibacter</taxon>
    </lineage>
</organism>
<protein>
    <submittedName>
        <fullName evidence="2">Uncharacterized protein</fullName>
    </submittedName>
</protein>
<comment type="caution">
    <text evidence="2">The sequence shown here is derived from an EMBL/GenBank/DDBJ whole genome shotgun (WGS) entry which is preliminary data.</text>
</comment>
<proteinExistence type="predicted"/>
<dbReference type="EMBL" id="PDHS01000268">
    <property type="protein sequence ID" value="MQM31121.1"/>
    <property type="molecule type" value="Genomic_DNA"/>
</dbReference>
<feature type="region of interest" description="Disordered" evidence="1">
    <location>
        <begin position="42"/>
        <end position="76"/>
    </location>
</feature>
<reference evidence="2 3" key="1">
    <citation type="submission" date="2017-09" db="EMBL/GenBank/DDBJ databases">
        <title>Metagenomic Analysis Reveals Denitrifying Candidatus Accumulibacter and Flanking Population as a Source of N2O.</title>
        <authorList>
            <person name="Gao H."/>
            <person name="Mao Y."/>
            <person name="Zhao X."/>
            <person name="Liu W.-T."/>
            <person name="Zhang T."/>
            <person name="Wells G."/>
        </authorList>
    </citation>
    <scope>NUCLEOTIDE SEQUENCE [LARGE SCALE GENOMIC DNA]</scope>
    <source>
        <strain evidence="2">CANDO_2_IC</strain>
    </source>
</reference>
<evidence type="ECO:0000256" key="1">
    <source>
        <dbReference type="SAM" id="MobiDB-lite"/>
    </source>
</evidence>